<dbReference type="GO" id="GO:0005524">
    <property type="term" value="F:ATP binding"/>
    <property type="evidence" value="ECO:0007669"/>
    <property type="project" value="UniProtKB-KW"/>
</dbReference>
<sequence>MQSEKFDVVKFIARGSYATVYEIVYPPQGDETAMWPTTKTTKWALKRIYLQNESAVRCALREHRILVRLALAEEQSPFLGTLFQSFRIHGGPAFVLRKGSGFDLQDLISNVGFLDEEDARFYSSEIICGLEYLHTMRIVHLDVKPTNMLIADSGHLFITDFDRSYDITREAEPPKKVDFTGTPLFMAPEVKDQVEITTRADVWSLGVLVAFIMYDRDKVQNWLTSGHLRKGRLSNMSAPLRHFFKACLRRNHIKRLDMHDVKCLEFYKDVNWEAVVACKMVPPYHPSNLKVSAAQEKFKLDPYDPLLLAAAYDKHMPLIDRHLRHIRKKGGVRRLEVVEPNRKLLKSAGLTTSRIDELLADFNFINPRLQSSHEVKETQTGSGNKDASSELKLGELEGCSSLLQRSKRRSRKLSSVVTKAYGRHHLGLVISSWVRNQLCHESPVRTTTLWRYLGHSVDLVSGM</sequence>
<evidence type="ECO:0000256" key="4">
    <source>
        <dbReference type="ARBA" id="ARBA00022777"/>
    </source>
</evidence>
<dbReference type="GeneID" id="36343197"/>
<keyword evidence="4 7" id="KW-0418">Kinase</keyword>
<evidence type="ECO:0000313" key="7">
    <source>
        <dbReference type="EMBL" id="EUB57675.1"/>
    </source>
</evidence>
<evidence type="ECO:0000256" key="3">
    <source>
        <dbReference type="ARBA" id="ARBA00022741"/>
    </source>
</evidence>
<keyword evidence="5" id="KW-0067">ATP-binding</keyword>
<organism evidence="7 8">
    <name type="scientific">Echinococcus granulosus</name>
    <name type="common">Hydatid tapeworm</name>
    <dbReference type="NCBI Taxonomy" id="6210"/>
    <lineage>
        <taxon>Eukaryota</taxon>
        <taxon>Metazoa</taxon>
        <taxon>Spiralia</taxon>
        <taxon>Lophotrochozoa</taxon>
        <taxon>Platyhelminthes</taxon>
        <taxon>Cestoda</taxon>
        <taxon>Eucestoda</taxon>
        <taxon>Cyclophyllidea</taxon>
        <taxon>Taeniidae</taxon>
        <taxon>Echinococcus</taxon>
        <taxon>Echinococcus granulosus group</taxon>
    </lineage>
</organism>
<protein>
    <submittedName>
        <fullName evidence="7">Ribosomal protein S6 kinase alpha-2</fullName>
    </submittedName>
</protein>
<accession>W6U9J1</accession>
<keyword evidence="8" id="KW-1185">Reference proteome</keyword>
<dbReference type="Gene3D" id="1.10.510.10">
    <property type="entry name" value="Transferase(Phosphotransferase) domain 1"/>
    <property type="match status" value="1"/>
</dbReference>
<dbReference type="EMBL" id="APAU02000078">
    <property type="protein sequence ID" value="EUB57675.1"/>
    <property type="molecule type" value="Genomic_DNA"/>
</dbReference>
<dbReference type="OrthoDB" id="4062651at2759"/>
<comment type="caution">
    <text evidence="7">The sequence shown here is derived from an EMBL/GenBank/DDBJ whole genome shotgun (WGS) entry which is preliminary data.</text>
</comment>
<dbReference type="Proteomes" id="UP000019149">
    <property type="component" value="Unassembled WGS sequence"/>
</dbReference>
<evidence type="ECO:0000259" key="6">
    <source>
        <dbReference type="PROSITE" id="PS50011"/>
    </source>
</evidence>
<proteinExistence type="predicted"/>
<dbReference type="AlphaFoldDB" id="W6U9J1"/>
<evidence type="ECO:0000256" key="1">
    <source>
        <dbReference type="ARBA" id="ARBA00022527"/>
    </source>
</evidence>
<dbReference type="PANTHER" id="PTHR24351">
    <property type="entry name" value="RIBOSOMAL PROTEIN S6 KINASE"/>
    <property type="match status" value="1"/>
</dbReference>
<name>W6U9J1_ECHGR</name>
<dbReference type="PROSITE" id="PS50011">
    <property type="entry name" value="PROTEIN_KINASE_DOM"/>
    <property type="match status" value="1"/>
</dbReference>
<dbReference type="RefSeq" id="XP_024348871.1">
    <property type="nucleotide sequence ID" value="XM_024496731.1"/>
</dbReference>
<dbReference type="PROSITE" id="PS00108">
    <property type="entry name" value="PROTEIN_KINASE_ST"/>
    <property type="match status" value="1"/>
</dbReference>
<dbReference type="OMA" id="GDETAMW"/>
<evidence type="ECO:0000256" key="2">
    <source>
        <dbReference type="ARBA" id="ARBA00022679"/>
    </source>
</evidence>
<feature type="domain" description="Protein kinase" evidence="6">
    <location>
        <begin position="6"/>
        <end position="267"/>
    </location>
</feature>
<dbReference type="STRING" id="6210.W6U9J1"/>
<dbReference type="InterPro" id="IPR008271">
    <property type="entry name" value="Ser/Thr_kinase_AS"/>
</dbReference>
<dbReference type="Pfam" id="PF00069">
    <property type="entry name" value="Pkinase"/>
    <property type="match status" value="1"/>
</dbReference>
<dbReference type="CTD" id="36343197"/>
<reference evidence="7 8" key="1">
    <citation type="journal article" date="2013" name="Nat. Genet.">
        <title>The genome of the hydatid tapeworm Echinococcus granulosus.</title>
        <authorList>
            <person name="Zheng H."/>
            <person name="Zhang W."/>
            <person name="Zhang L."/>
            <person name="Zhang Z."/>
            <person name="Li J."/>
            <person name="Lu G."/>
            <person name="Zhu Y."/>
            <person name="Wang Y."/>
            <person name="Huang Y."/>
            <person name="Liu J."/>
            <person name="Kang H."/>
            <person name="Chen J."/>
            <person name="Wang L."/>
            <person name="Chen A."/>
            <person name="Yu S."/>
            <person name="Gao Z."/>
            <person name="Jin L."/>
            <person name="Gu W."/>
            <person name="Wang Z."/>
            <person name="Zhao L."/>
            <person name="Shi B."/>
            <person name="Wen H."/>
            <person name="Lin R."/>
            <person name="Jones M.K."/>
            <person name="Brejova B."/>
            <person name="Vinar T."/>
            <person name="Zhao G."/>
            <person name="McManus D.P."/>
            <person name="Chen Z."/>
            <person name="Zhou Y."/>
            <person name="Wang S."/>
        </authorList>
    </citation>
    <scope>NUCLEOTIDE SEQUENCE [LARGE SCALE GENOMIC DNA]</scope>
</reference>
<dbReference type="GO" id="GO:0004674">
    <property type="term" value="F:protein serine/threonine kinase activity"/>
    <property type="evidence" value="ECO:0007669"/>
    <property type="project" value="UniProtKB-KW"/>
</dbReference>
<keyword evidence="1" id="KW-0723">Serine/threonine-protein kinase</keyword>
<gene>
    <name evidence="7" type="ORF">EGR_07482</name>
</gene>
<dbReference type="SUPFAM" id="SSF56112">
    <property type="entry name" value="Protein kinase-like (PK-like)"/>
    <property type="match status" value="1"/>
</dbReference>
<keyword evidence="2" id="KW-0808">Transferase</keyword>
<dbReference type="CDD" id="cd00180">
    <property type="entry name" value="PKc"/>
    <property type="match status" value="1"/>
</dbReference>
<dbReference type="KEGG" id="egl:EGR_07482"/>
<evidence type="ECO:0000313" key="8">
    <source>
        <dbReference type="Proteomes" id="UP000019149"/>
    </source>
</evidence>
<evidence type="ECO:0000256" key="5">
    <source>
        <dbReference type="ARBA" id="ARBA00022840"/>
    </source>
</evidence>
<keyword evidence="3" id="KW-0547">Nucleotide-binding</keyword>
<dbReference type="InterPro" id="IPR000719">
    <property type="entry name" value="Prot_kinase_dom"/>
</dbReference>
<dbReference type="Gene3D" id="3.30.200.20">
    <property type="entry name" value="Phosphorylase Kinase, domain 1"/>
    <property type="match status" value="1"/>
</dbReference>
<dbReference type="InterPro" id="IPR011009">
    <property type="entry name" value="Kinase-like_dom_sf"/>
</dbReference>
<dbReference type="SMART" id="SM00220">
    <property type="entry name" value="S_TKc"/>
    <property type="match status" value="1"/>
</dbReference>